<reference evidence="2 3" key="1">
    <citation type="submission" date="2018-05" db="EMBL/GenBank/DDBJ databases">
        <title>Genome sequencing and assembly of the regulated plant pathogen Lachnellula willkommii and related sister species for the development of diagnostic species identification markers.</title>
        <authorList>
            <person name="Giroux E."/>
            <person name="Bilodeau G."/>
        </authorList>
    </citation>
    <scope>NUCLEOTIDE SEQUENCE [LARGE SCALE GENOMIC DNA]</scope>
    <source>
        <strain evidence="2 3">CBS 268.59</strain>
    </source>
</reference>
<evidence type="ECO:0000313" key="2">
    <source>
        <dbReference type="EMBL" id="TVY80648.1"/>
    </source>
</evidence>
<feature type="compositionally biased region" description="Low complexity" evidence="1">
    <location>
        <begin position="286"/>
        <end position="299"/>
    </location>
</feature>
<feature type="region of interest" description="Disordered" evidence="1">
    <location>
        <begin position="434"/>
        <end position="470"/>
    </location>
</feature>
<feature type="compositionally biased region" description="Polar residues" evidence="1">
    <location>
        <begin position="390"/>
        <end position="421"/>
    </location>
</feature>
<keyword evidence="3" id="KW-1185">Reference proteome</keyword>
<feature type="region of interest" description="Disordered" evidence="1">
    <location>
        <begin position="169"/>
        <end position="191"/>
    </location>
</feature>
<dbReference type="Proteomes" id="UP000469558">
    <property type="component" value="Unassembled WGS sequence"/>
</dbReference>
<sequence length="484" mass="54583">MKESTILGPHGEPTPPSSHHPITASPTTPFTSTAGPDSPLTPLQEILEASNHGDVRKEVANEHGIKCMFQTDCDTGSQLRKAISHIFGRNKMCTRLVPAQVWVHYCRKHYQRSRYRNPKEYAKLQCDLVQKQIRRIHDWSLQNQRNNRPGVVQDWGLAVRKREQKRIDELSGAKRKRSITQYDDSEDGDNMPVPATAVPRWLRELCGKGYDTHSILSIFNRLHTEILNDLMPQFPDIEILPNIAVEADEPQQPKGYVKRPGAGAGHRRSQSLGMGVNLDVHSPNIGTSPSTSWGSNSSPMQKRQRRNGTVEAAPFGRRIQGAHRPVYSSIAENQDEMDEMRFANPWHQPQLAAPTPQRLRAWGRDMYSGHPYAPVSAHPLAMGNYGPAHFQQQAPPNSFSYNSHHRGQSYQGHHQQQESMLSTKQLPDIRHARHQSSPMAQFHTSPSMQGLPSLSQPLSHNNTLPPVGHLAESIEANSLYRERR</sequence>
<comment type="caution">
    <text evidence="2">The sequence shown here is derived from an EMBL/GenBank/DDBJ whole genome shotgun (WGS) entry which is preliminary data.</text>
</comment>
<feature type="region of interest" description="Disordered" evidence="1">
    <location>
        <begin position="386"/>
        <end position="421"/>
    </location>
</feature>
<evidence type="ECO:0000313" key="3">
    <source>
        <dbReference type="Proteomes" id="UP000469558"/>
    </source>
</evidence>
<dbReference type="EMBL" id="QGMK01000639">
    <property type="protein sequence ID" value="TVY80648.1"/>
    <property type="molecule type" value="Genomic_DNA"/>
</dbReference>
<feature type="region of interest" description="Disordered" evidence="1">
    <location>
        <begin position="1"/>
        <end position="41"/>
    </location>
</feature>
<protein>
    <recommendedName>
        <fullName evidence="4">ORP1</fullName>
    </recommendedName>
</protein>
<evidence type="ECO:0000256" key="1">
    <source>
        <dbReference type="SAM" id="MobiDB-lite"/>
    </source>
</evidence>
<accession>A0A8T9C4T7</accession>
<gene>
    <name evidence="2" type="ORF">LSUE1_G003903</name>
</gene>
<feature type="compositionally biased region" description="Low complexity" evidence="1">
    <location>
        <begin position="23"/>
        <end position="34"/>
    </location>
</feature>
<feature type="region of interest" description="Disordered" evidence="1">
    <location>
        <begin position="275"/>
        <end position="304"/>
    </location>
</feature>
<dbReference type="AlphaFoldDB" id="A0A8T9C4T7"/>
<evidence type="ECO:0008006" key="4">
    <source>
        <dbReference type="Google" id="ProtNLM"/>
    </source>
</evidence>
<dbReference type="OrthoDB" id="4161595at2759"/>
<organism evidence="2 3">
    <name type="scientific">Lachnellula suecica</name>
    <dbReference type="NCBI Taxonomy" id="602035"/>
    <lineage>
        <taxon>Eukaryota</taxon>
        <taxon>Fungi</taxon>
        <taxon>Dikarya</taxon>
        <taxon>Ascomycota</taxon>
        <taxon>Pezizomycotina</taxon>
        <taxon>Leotiomycetes</taxon>
        <taxon>Helotiales</taxon>
        <taxon>Lachnaceae</taxon>
        <taxon>Lachnellula</taxon>
    </lineage>
</organism>
<name>A0A8T9C4T7_9HELO</name>
<proteinExistence type="predicted"/>
<feature type="compositionally biased region" description="Polar residues" evidence="1">
    <location>
        <begin position="435"/>
        <end position="464"/>
    </location>
</feature>